<evidence type="ECO:0000313" key="1">
    <source>
        <dbReference type="EMBL" id="MVM94163.1"/>
    </source>
</evidence>
<gene>
    <name evidence="1" type="ORF">GNY86_21770</name>
</gene>
<evidence type="ECO:0000313" key="2">
    <source>
        <dbReference type="Proteomes" id="UP000439424"/>
    </source>
</evidence>
<organism evidence="1 2">
    <name type="scientific">Acinetobacter baumannii</name>
    <dbReference type="NCBI Taxonomy" id="470"/>
    <lineage>
        <taxon>Bacteria</taxon>
        <taxon>Pseudomonadati</taxon>
        <taxon>Pseudomonadota</taxon>
        <taxon>Gammaproteobacteria</taxon>
        <taxon>Moraxellales</taxon>
        <taxon>Moraxellaceae</taxon>
        <taxon>Acinetobacter</taxon>
        <taxon>Acinetobacter calcoaceticus/baumannii complex</taxon>
    </lineage>
</organism>
<accession>A0A657J9U7</accession>
<dbReference type="Proteomes" id="UP000439424">
    <property type="component" value="Unassembled WGS sequence"/>
</dbReference>
<dbReference type="AlphaFoldDB" id="A0A657J9U7"/>
<name>A0A657J9U7_ACIBA</name>
<comment type="caution">
    <text evidence="1">The sequence shown here is derived from an EMBL/GenBank/DDBJ whole genome shotgun (WGS) entry which is preliminary data.</text>
</comment>
<dbReference type="EMBL" id="WPIP01000516">
    <property type="protein sequence ID" value="MVM94163.1"/>
    <property type="molecule type" value="Genomic_DNA"/>
</dbReference>
<protein>
    <submittedName>
        <fullName evidence="1">Uncharacterized protein</fullName>
    </submittedName>
</protein>
<reference evidence="1 2" key="1">
    <citation type="submission" date="2019-11" db="EMBL/GenBank/DDBJ databases">
        <title>Multidrug-resistant Acinetobacter baumannii moving toward extensively drug-resistant over fifteen years in South of Brazil.</title>
        <authorList>
            <person name="Fedrigo N.H."/>
            <person name="Cerdeira L."/>
            <person name="Fuga B."/>
            <person name="Marini P.V.B."/>
            <person name="Shinohara D.R."/>
            <person name="Carrara-Marroni F.E."/>
            <person name="Lincopan N."/>
            <person name="Tognim M.C.B."/>
        </authorList>
    </citation>
    <scope>NUCLEOTIDE SEQUENCE [LARGE SCALE GENOMIC DNA]</scope>
    <source>
        <strain evidence="1 2">Ac576</strain>
    </source>
</reference>
<sequence length="176" mass="20089">MIGSIVIVYFENITEISIIGTSVKLQQVNKDSEELLKKLQIENFKVRLGQISSGDGLFGDGRDTQYEFRSELYELVTEIKKADLQDNEDLKNKFLPILTLHIDLQLKTIQQFGCFIDPNPLVGIEDPEDLENAITDKLVEIANVKMCNGNIAKLKSILDNIELYKKLIQAKNWFLK</sequence>
<proteinExistence type="predicted"/>